<dbReference type="EMBL" id="MNPL01009115">
    <property type="protein sequence ID" value="OQR73876.1"/>
    <property type="molecule type" value="Genomic_DNA"/>
</dbReference>
<comment type="caution">
    <text evidence="9">The sequence shown here is derived from an EMBL/GenBank/DDBJ whole genome shotgun (WGS) entry which is preliminary data.</text>
</comment>
<evidence type="ECO:0000256" key="1">
    <source>
        <dbReference type="ARBA" id="ARBA00004282"/>
    </source>
</evidence>
<dbReference type="PANTHER" id="PTHR14826:SF14">
    <property type="entry name" value="ANGIOMOTIN_C DOMAIN-CONTAINING PROTEIN"/>
    <property type="match status" value="1"/>
</dbReference>
<feature type="coiled-coil region" evidence="6">
    <location>
        <begin position="110"/>
        <end position="285"/>
    </location>
</feature>
<dbReference type="InterPro" id="IPR009114">
    <property type="entry name" value="Angiomotin"/>
</dbReference>
<dbReference type="GO" id="GO:0031410">
    <property type="term" value="C:cytoplasmic vesicle"/>
    <property type="evidence" value="ECO:0007669"/>
    <property type="project" value="TreeGrafter"/>
</dbReference>
<gene>
    <name evidence="9" type="ORF">BIW11_09455</name>
</gene>
<dbReference type="Pfam" id="PF12240">
    <property type="entry name" value="Angiomotin_C"/>
    <property type="match status" value="1"/>
</dbReference>
<dbReference type="PRINTS" id="PR01807">
    <property type="entry name" value="ANGIOMOTIN"/>
</dbReference>
<dbReference type="Proteomes" id="UP000192247">
    <property type="component" value="Unassembled WGS sequence"/>
</dbReference>
<dbReference type="PANTHER" id="PTHR14826">
    <property type="entry name" value="ANGIOMOTIN"/>
    <property type="match status" value="1"/>
</dbReference>
<name>A0A1V9XK91_9ACAR</name>
<dbReference type="GO" id="GO:0030036">
    <property type="term" value="P:actin cytoskeleton organization"/>
    <property type="evidence" value="ECO:0007669"/>
    <property type="project" value="TreeGrafter"/>
</dbReference>
<dbReference type="GO" id="GO:0030334">
    <property type="term" value="P:regulation of cell migration"/>
    <property type="evidence" value="ECO:0007669"/>
    <property type="project" value="TreeGrafter"/>
</dbReference>
<protein>
    <submittedName>
        <fullName evidence="9">Angiomotin-like</fullName>
    </submittedName>
</protein>
<dbReference type="InterPro" id="IPR024646">
    <property type="entry name" value="Angiomotin_C"/>
</dbReference>
<keyword evidence="10" id="KW-1185">Reference proteome</keyword>
<keyword evidence="5 6" id="KW-0175">Coiled coil</keyword>
<evidence type="ECO:0000256" key="6">
    <source>
        <dbReference type="SAM" id="Coils"/>
    </source>
</evidence>
<dbReference type="FunCoup" id="A0A1V9XK91">
    <property type="interactions" value="288"/>
</dbReference>
<evidence type="ECO:0000259" key="8">
    <source>
        <dbReference type="Pfam" id="PF12240"/>
    </source>
</evidence>
<evidence type="ECO:0000256" key="2">
    <source>
        <dbReference type="ARBA" id="ARBA00010300"/>
    </source>
</evidence>
<organism evidence="9 10">
    <name type="scientific">Tropilaelaps mercedesae</name>
    <dbReference type="NCBI Taxonomy" id="418985"/>
    <lineage>
        <taxon>Eukaryota</taxon>
        <taxon>Metazoa</taxon>
        <taxon>Ecdysozoa</taxon>
        <taxon>Arthropoda</taxon>
        <taxon>Chelicerata</taxon>
        <taxon>Arachnida</taxon>
        <taxon>Acari</taxon>
        <taxon>Parasitiformes</taxon>
        <taxon>Mesostigmata</taxon>
        <taxon>Gamasina</taxon>
        <taxon>Dermanyssoidea</taxon>
        <taxon>Laelapidae</taxon>
        <taxon>Tropilaelaps</taxon>
    </lineage>
</organism>
<keyword evidence="4" id="KW-0965">Cell junction</keyword>
<keyword evidence="3" id="KW-0597">Phosphoprotein</keyword>
<reference evidence="9 10" key="1">
    <citation type="journal article" date="2017" name="Gigascience">
        <title>Draft genome of the honey bee ectoparasitic mite, Tropilaelaps mercedesae, is shaped by the parasitic life history.</title>
        <authorList>
            <person name="Dong X."/>
            <person name="Armstrong S.D."/>
            <person name="Xia D."/>
            <person name="Makepeace B.L."/>
            <person name="Darby A.C."/>
            <person name="Kadowaki T."/>
        </authorList>
    </citation>
    <scope>NUCLEOTIDE SEQUENCE [LARGE SCALE GENOMIC DNA]</scope>
    <source>
        <strain evidence="9">Wuxi-XJTLU</strain>
    </source>
</reference>
<dbReference type="InParanoid" id="A0A1V9XK91"/>
<dbReference type="InterPro" id="IPR051747">
    <property type="entry name" value="Angiomotin-like"/>
</dbReference>
<evidence type="ECO:0000256" key="5">
    <source>
        <dbReference type="ARBA" id="ARBA00023054"/>
    </source>
</evidence>
<proteinExistence type="inferred from homology"/>
<dbReference type="GO" id="GO:0005923">
    <property type="term" value="C:bicellular tight junction"/>
    <property type="evidence" value="ECO:0007669"/>
    <property type="project" value="TreeGrafter"/>
</dbReference>
<evidence type="ECO:0000313" key="9">
    <source>
        <dbReference type="EMBL" id="OQR73876.1"/>
    </source>
</evidence>
<evidence type="ECO:0000256" key="7">
    <source>
        <dbReference type="SAM" id="MobiDB-lite"/>
    </source>
</evidence>
<comment type="similarity">
    <text evidence="2">Belongs to the angiomotin family.</text>
</comment>
<dbReference type="OrthoDB" id="5974715at2759"/>
<comment type="subcellular location">
    <subcellularLocation>
        <location evidence="1">Cell junction</location>
    </subcellularLocation>
</comment>
<dbReference type="GO" id="GO:0005886">
    <property type="term" value="C:plasma membrane"/>
    <property type="evidence" value="ECO:0007669"/>
    <property type="project" value="TreeGrafter"/>
</dbReference>
<feature type="domain" description="Angiomotin C-terminal" evidence="8">
    <location>
        <begin position="137"/>
        <end position="312"/>
    </location>
</feature>
<feature type="non-terminal residue" evidence="9">
    <location>
        <position position="1"/>
    </location>
</feature>
<sequence>ISRLERMEVELQHLHEAQEEIVMANDKRERLETALRTRMEQEIQRLRRGIAASPAHADANIAEMQQELSRRDLLIAQLLGQNKELLCEKERKDIEIAAQTATLAEQRKHIEILDHALINAQANIVRLDEEARKKEFYVERVHELQRALQQMQAASERRLEMEKRMRTELEKDVQSLGRNLANSGGDAEDLRKTIREYEEKVVSLEGEVARWEQKYLEESALRQMAVDAASVPKDARIAALERNSVETERLISQVRSEKLRQMDELHAAQRRGAELESRLKDIESKLAERDAMIRVLQQRSSIHARAASSVALTHHHRRTGSKDETIPDRAAMDESLKEFGSRLANKASLLGATPCSSVVAGSSSTQTSLQLAAANSKSSSNLIASVVSPVEVGVSKLGISAAPLEQNGRHEGDLGDNDGSAVKVCRCGGDEGIVSATAEHSDGAASALEVFPVLPLVFLSRLDGSSPSHVEGNLPPVDDENERTSTWSPCPYWLADEGGASSGGNKCLLVKLLCDPFEAFLGGL</sequence>
<accession>A0A1V9XK91</accession>
<evidence type="ECO:0000256" key="4">
    <source>
        <dbReference type="ARBA" id="ARBA00022949"/>
    </source>
</evidence>
<dbReference type="AlphaFoldDB" id="A0A1V9XK91"/>
<evidence type="ECO:0000313" key="10">
    <source>
        <dbReference type="Proteomes" id="UP000192247"/>
    </source>
</evidence>
<feature type="compositionally biased region" description="Basic and acidic residues" evidence="7">
    <location>
        <begin position="320"/>
        <end position="329"/>
    </location>
</feature>
<evidence type="ECO:0000256" key="3">
    <source>
        <dbReference type="ARBA" id="ARBA00022553"/>
    </source>
</evidence>
<feature type="region of interest" description="Disordered" evidence="7">
    <location>
        <begin position="308"/>
        <end position="329"/>
    </location>
</feature>
<dbReference type="STRING" id="418985.A0A1V9XK91"/>